<feature type="region of interest" description="Disordered" evidence="1">
    <location>
        <begin position="1"/>
        <end position="54"/>
    </location>
</feature>
<dbReference type="RefSeq" id="XP_040761674.1">
    <property type="nucleotide sequence ID" value="XM_040911660.1"/>
</dbReference>
<accession>A0A165D168</accession>
<dbReference type="AlphaFoldDB" id="A0A165D168"/>
<protein>
    <submittedName>
        <fullName evidence="2">Uncharacterized protein</fullName>
    </submittedName>
</protein>
<dbReference type="InParanoid" id="A0A165D168"/>
<evidence type="ECO:0000313" key="2">
    <source>
        <dbReference type="EMBL" id="KZT03934.1"/>
    </source>
</evidence>
<gene>
    <name evidence="2" type="ORF">LAESUDRAFT_751348</name>
</gene>
<evidence type="ECO:0000313" key="3">
    <source>
        <dbReference type="Proteomes" id="UP000076871"/>
    </source>
</evidence>
<feature type="compositionally biased region" description="Basic and acidic residues" evidence="1">
    <location>
        <begin position="197"/>
        <end position="208"/>
    </location>
</feature>
<keyword evidence="3" id="KW-1185">Reference proteome</keyword>
<reference evidence="2 3" key="1">
    <citation type="journal article" date="2016" name="Mol. Biol. Evol.">
        <title>Comparative Genomics of Early-Diverging Mushroom-Forming Fungi Provides Insights into the Origins of Lignocellulose Decay Capabilities.</title>
        <authorList>
            <person name="Nagy L.G."/>
            <person name="Riley R."/>
            <person name="Tritt A."/>
            <person name="Adam C."/>
            <person name="Daum C."/>
            <person name="Floudas D."/>
            <person name="Sun H."/>
            <person name="Yadav J.S."/>
            <person name="Pangilinan J."/>
            <person name="Larsson K.H."/>
            <person name="Matsuura K."/>
            <person name="Barry K."/>
            <person name="Labutti K."/>
            <person name="Kuo R."/>
            <person name="Ohm R.A."/>
            <person name="Bhattacharya S.S."/>
            <person name="Shirouzu T."/>
            <person name="Yoshinaga Y."/>
            <person name="Martin F.M."/>
            <person name="Grigoriev I.V."/>
            <person name="Hibbett D.S."/>
        </authorList>
    </citation>
    <scope>NUCLEOTIDE SEQUENCE [LARGE SCALE GENOMIC DNA]</scope>
    <source>
        <strain evidence="2 3">93-53</strain>
    </source>
</reference>
<evidence type="ECO:0000256" key="1">
    <source>
        <dbReference type="SAM" id="MobiDB-lite"/>
    </source>
</evidence>
<sequence length="208" mass="22734">MSPQKSPARTRNHRSTRSLPSYPRLTKARSPHLPSPAADYNKDGETDDEHTLSAFGDISLTAEYEAPVSSSRMHSLRPKVRRPPLPGKSTPVPQVDLTEDRGSYTRAHLLSHLRSRSDVPLSAKEDFEALLQSLAASGDPPRATSSLSRNDFLIGRRRGATSRPIPPSFRTQLTSDGTQGGPALPPRRPTKQLRSSRLGDGKGRVDDA</sequence>
<dbReference type="GeneID" id="63828688"/>
<dbReference type="EMBL" id="KV427640">
    <property type="protein sequence ID" value="KZT03934.1"/>
    <property type="molecule type" value="Genomic_DNA"/>
</dbReference>
<feature type="region of interest" description="Disordered" evidence="1">
    <location>
        <begin position="134"/>
        <end position="208"/>
    </location>
</feature>
<name>A0A165D168_9APHY</name>
<organism evidence="2 3">
    <name type="scientific">Laetiporus sulphureus 93-53</name>
    <dbReference type="NCBI Taxonomy" id="1314785"/>
    <lineage>
        <taxon>Eukaryota</taxon>
        <taxon>Fungi</taxon>
        <taxon>Dikarya</taxon>
        <taxon>Basidiomycota</taxon>
        <taxon>Agaricomycotina</taxon>
        <taxon>Agaricomycetes</taxon>
        <taxon>Polyporales</taxon>
        <taxon>Laetiporus</taxon>
    </lineage>
</organism>
<proteinExistence type="predicted"/>
<dbReference type="Proteomes" id="UP000076871">
    <property type="component" value="Unassembled WGS sequence"/>
</dbReference>
<dbReference type="OrthoDB" id="2943086at2759"/>
<feature type="region of interest" description="Disordered" evidence="1">
    <location>
        <begin position="66"/>
        <end position="100"/>
    </location>
</feature>